<gene>
    <name evidence="2" type="ORF">C7M84_004369</name>
</gene>
<name>A0A423TKN3_PENVA</name>
<dbReference type="AlphaFoldDB" id="A0A423TKN3"/>
<proteinExistence type="predicted"/>
<protein>
    <submittedName>
        <fullName evidence="2">Uncharacterized protein</fullName>
    </submittedName>
</protein>
<accession>A0A423TKN3</accession>
<dbReference type="OrthoDB" id="6336176at2759"/>
<dbReference type="Proteomes" id="UP000283509">
    <property type="component" value="Unassembled WGS sequence"/>
</dbReference>
<comment type="caution">
    <text evidence="2">The sequence shown here is derived from an EMBL/GenBank/DDBJ whole genome shotgun (WGS) entry which is preliminary data.</text>
</comment>
<feature type="region of interest" description="Disordered" evidence="1">
    <location>
        <begin position="250"/>
        <end position="278"/>
    </location>
</feature>
<dbReference type="EMBL" id="QCYY01001579">
    <property type="protein sequence ID" value="ROT77003.1"/>
    <property type="molecule type" value="Genomic_DNA"/>
</dbReference>
<evidence type="ECO:0000313" key="3">
    <source>
        <dbReference type="Proteomes" id="UP000283509"/>
    </source>
</evidence>
<organism evidence="2 3">
    <name type="scientific">Penaeus vannamei</name>
    <name type="common">Whiteleg shrimp</name>
    <name type="synonym">Litopenaeus vannamei</name>
    <dbReference type="NCBI Taxonomy" id="6689"/>
    <lineage>
        <taxon>Eukaryota</taxon>
        <taxon>Metazoa</taxon>
        <taxon>Ecdysozoa</taxon>
        <taxon>Arthropoda</taxon>
        <taxon>Crustacea</taxon>
        <taxon>Multicrustacea</taxon>
        <taxon>Malacostraca</taxon>
        <taxon>Eumalacostraca</taxon>
        <taxon>Eucarida</taxon>
        <taxon>Decapoda</taxon>
        <taxon>Dendrobranchiata</taxon>
        <taxon>Penaeoidea</taxon>
        <taxon>Penaeidae</taxon>
        <taxon>Penaeus</taxon>
    </lineage>
</organism>
<feature type="compositionally biased region" description="Basic and acidic residues" evidence="1">
    <location>
        <begin position="257"/>
        <end position="267"/>
    </location>
</feature>
<sequence>MNTHPHFKSIVETVNSAEEIDDLIGEALTYQDMLDKRTSPWEMHCWSQEELQNFRIKLSNVDRLYHIHFFDDHLEERKFVLVARILYKERHVFVQLIAGCDFTGFHCRGGGEIYISLDAQVFLKSVLDQKYDIQKIWRAMVDDGYNVEQPSEYDLKPMRLWHSTPMLKFLCHMAVYNNKEYLKHYNQVLPKSLVDCVDEFIKLRDGKAVSVQPIRFTGTRLRGLVDLGLRQEPTYRVLLHGGETFTGKSTLCPLDRSSQRPKPDNSRRRDRSRASLQESSSLTLGTNWDWPFVDLGVFAIEVY</sequence>
<reference evidence="2 3" key="2">
    <citation type="submission" date="2019-01" db="EMBL/GenBank/DDBJ databases">
        <title>The decoding of complex shrimp genome reveals the adaptation for benthos swimmer, frequently molting mechanism and breeding impact on genome.</title>
        <authorList>
            <person name="Sun Y."/>
            <person name="Gao Y."/>
            <person name="Yu Y."/>
        </authorList>
    </citation>
    <scope>NUCLEOTIDE SEQUENCE [LARGE SCALE GENOMIC DNA]</scope>
    <source>
        <tissue evidence="2">Muscle</tissue>
    </source>
</reference>
<evidence type="ECO:0000256" key="1">
    <source>
        <dbReference type="SAM" id="MobiDB-lite"/>
    </source>
</evidence>
<evidence type="ECO:0000313" key="2">
    <source>
        <dbReference type="EMBL" id="ROT77003.1"/>
    </source>
</evidence>
<keyword evidence="3" id="KW-1185">Reference proteome</keyword>
<reference evidence="2 3" key="1">
    <citation type="submission" date="2018-04" db="EMBL/GenBank/DDBJ databases">
        <authorList>
            <person name="Zhang X."/>
            <person name="Yuan J."/>
            <person name="Li F."/>
            <person name="Xiang J."/>
        </authorList>
    </citation>
    <scope>NUCLEOTIDE SEQUENCE [LARGE SCALE GENOMIC DNA]</scope>
    <source>
        <tissue evidence="2">Muscle</tissue>
    </source>
</reference>